<dbReference type="PANTHER" id="PTHR23272:SF135">
    <property type="entry name" value="ZINC FINGER BED DOMAIN-CONTAINING PROTEIN DAYSLEEPER-LIKE"/>
    <property type="match status" value="1"/>
</dbReference>
<reference evidence="4" key="2">
    <citation type="submission" date="2023-05" db="EMBL/GenBank/DDBJ databases">
        <authorList>
            <person name="Schelkunov M.I."/>
        </authorList>
    </citation>
    <scope>NUCLEOTIDE SEQUENCE</scope>
    <source>
        <strain evidence="4">Hsosn_3</strain>
        <tissue evidence="4">Leaf</tissue>
    </source>
</reference>
<gene>
    <name evidence="4" type="ORF">POM88_023272</name>
</gene>
<sequence length="573" mass="66508">MDEGKRKIVPSNLITSFFPRADKQQDNSARNNESGCDVEQGYVAMGRFVCAVEVSFPAVKDLTKILNPSFSFSYPELERSCLKVYREERAKVMQTMENLDGLIALSMDTLRRDTYDYHSYELPEGRTVFDYLCVRAHFIDDNWDPKSWVIYYVDVDDVYKNGTEKTILKCLSDLHIESKISTITPGDRINYDDMIETLKDQLKEKKKLQIKCQPFQIHCCSDLLRQMVEAAFEEIEDIIDRVSKHYPHWHVIFGNLQEAIELQDKGKYLEQYGFELSDFPNEKEWEKLRYVGRLVKYIHNAAEILFFTKNPTASLYLHNLLELQASLRKESTSPDRLSIATDLLQKFDEYWNDMFLVLAISTVMDPRCKMKYIEFSSLKNDDNSGNSKVTAVLEAIRGIYDDYRMQSLEALNSSKHSESKPSESKPSDSKLSDSEPSDPDSEEELPSEEEDLPRGTLERLQKCNFGFNCIDEYNEFIKPSNRPPKSELEWYLDEPVLPWTKDFDLLSWWRTESPKYPILSKMARDLLAIQLSVASSYDAFVYQDFRMADDSLDSLGPDLINALACTRSYLKKD</sequence>
<dbReference type="InterPro" id="IPR025525">
    <property type="entry name" value="hAT-like_transposase_RNase-H"/>
</dbReference>
<evidence type="ECO:0000259" key="3">
    <source>
        <dbReference type="Pfam" id="PF14372"/>
    </source>
</evidence>
<evidence type="ECO:0000313" key="4">
    <source>
        <dbReference type="EMBL" id="KAK1385537.1"/>
    </source>
</evidence>
<dbReference type="Pfam" id="PF05699">
    <property type="entry name" value="Dimer_Tnp_hAT"/>
    <property type="match status" value="1"/>
</dbReference>
<reference evidence="4" key="1">
    <citation type="submission" date="2023-02" db="EMBL/GenBank/DDBJ databases">
        <title>Genome of toxic invasive species Heracleum sosnowskyi carries increased number of genes despite the absence of recent whole-genome duplications.</title>
        <authorList>
            <person name="Schelkunov M."/>
            <person name="Shtratnikova V."/>
            <person name="Makarenko M."/>
            <person name="Klepikova A."/>
            <person name="Omelchenko D."/>
            <person name="Novikova G."/>
            <person name="Obukhova E."/>
            <person name="Bogdanov V."/>
            <person name="Penin A."/>
            <person name="Logacheva M."/>
        </authorList>
    </citation>
    <scope>NUCLEOTIDE SEQUENCE</scope>
    <source>
        <strain evidence="4">Hsosn_3</strain>
        <tissue evidence="4">Leaf</tissue>
    </source>
</reference>
<proteinExistence type="predicted"/>
<feature type="compositionally biased region" description="Acidic residues" evidence="1">
    <location>
        <begin position="435"/>
        <end position="451"/>
    </location>
</feature>
<dbReference type="GO" id="GO:0046983">
    <property type="term" value="F:protein dimerization activity"/>
    <property type="evidence" value="ECO:0007669"/>
    <property type="project" value="InterPro"/>
</dbReference>
<dbReference type="InterPro" id="IPR008906">
    <property type="entry name" value="HATC_C_dom"/>
</dbReference>
<feature type="domain" description="hAT-like transposase RNase-H fold" evidence="3">
    <location>
        <begin position="308"/>
        <end position="403"/>
    </location>
</feature>
<keyword evidence="5" id="KW-1185">Reference proteome</keyword>
<dbReference type="PANTHER" id="PTHR23272">
    <property type="entry name" value="BED FINGER-RELATED"/>
    <property type="match status" value="1"/>
</dbReference>
<protein>
    <submittedName>
        <fullName evidence="4">Zinc finger BED domain-containing protein RICESLEEPER 1-like</fullName>
    </submittedName>
</protein>
<feature type="compositionally biased region" description="Basic and acidic residues" evidence="1">
    <location>
        <begin position="415"/>
        <end position="433"/>
    </location>
</feature>
<organism evidence="4 5">
    <name type="scientific">Heracleum sosnowskyi</name>
    <dbReference type="NCBI Taxonomy" id="360622"/>
    <lineage>
        <taxon>Eukaryota</taxon>
        <taxon>Viridiplantae</taxon>
        <taxon>Streptophyta</taxon>
        <taxon>Embryophyta</taxon>
        <taxon>Tracheophyta</taxon>
        <taxon>Spermatophyta</taxon>
        <taxon>Magnoliopsida</taxon>
        <taxon>eudicotyledons</taxon>
        <taxon>Gunneridae</taxon>
        <taxon>Pentapetalae</taxon>
        <taxon>asterids</taxon>
        <taxon>campanulids</taxon>
        <taxon>Apiales</taxon>
        <taxon>Apiaceae</taxon>
        <taxon>Apioideae</taxon>
        <taxon>apioid superclade</taxon>
        <taxon>Tordylieae</taxon>
        <taxon>Tordyliinae</taxon>
        <taxon>Heracleum</taxon>
    </lineage>
</organism>
<evidence type="ECO:0000259" key="2">
    <source>
        <dbReference type="Pfam" id="PF05699"/>
    </source>
</evidence>
<dbReference type="EMBL" id="JAUIZM010000005">
    <property type="protein sequence ID" value="KAK1385537.1"/>
    <property type="molecule type" value="Genomic_DNA"/>
</dbReference>
<accession>A0AAD8IGP0</accession>
<dbReference type="Pfam" id="PF14372">
    <property type="entry name" value="hAT-like_RNase-H"/>
    <property type="match status" value="1"/>
</dbReference>
<dbReference type="Proteomes" id="UP001237642">
    <property type="component" value="Unassembled WGS sequence"/>
</dbReference>
<comment type="caution">
    <text evidence="4">The sequence shown here is derived from an EMBL/GenBank/DDBJ whole genome shotgun (WGS) entry which is preliminary data.</text>
</comment>
<dbReference type="AlphaFoldDB" id="A0AAD8IGP0"/>
<dbReference type="InterPro" id="IPR012337">
    <property type="entry name" value="RNaseH-like_sf"/>
</dbReference>
<evidence type="ECO:0000313" key="5">
    <source>
        <dbReference type="Proteomes" id="UP001237642"/>
    </source>
</evidence>
<dbReference type="SUPFAM" id="SSF53098">
    <property type="entry name" value="Ribonuclease H-like"/>
    <property type="match status" value="1"/>
</dbReference>
<evidence type="ECO:0000256" key="1">
    <source>
        <dbReference type="SAM" id="MobiDB-lite"/>
    </source>
</evidence>
<feature type="region of interest" description="Disordered" evidence="1">
    <location>
        <begin position="412"/>
        <end position="453"/>
    </location>
</feature>
<dbReference type="GO" id="GO:0003677">
    <property type="term" value="F:DNA binding"/>
    <property type="evidence" value="ECO:0007669"/>
    <property type="project" value="InterPro"/>
</dbReference>
<name>A0AAD8IGP0_9APIA</name>
<feature type="domain" description="HAT C-terminal dimerisation" evidence="2">
    <location>
        <begin position="487"/>
        <end position="569"/>
    </location>
</feature>